<dbReference type="GO" id="GO:0006508">
    <property type="term" value="P:proteolysis"/>
    <property type="evidence" value="ECO:0007669"/>
    <property type="project" value="UniProtKB-KW"/>
</dbReference>
<gene>
    <name evidence="6" type="ORF">CQW23_01235</name>
</gene>
<feature type="domain" description="Ubiquitin-like protease family profile" evidence="5">
    <location>
        <begin position="38"/>
        <end position="117"/>
    </location>
</feature>
<evidence type="ECO:0000256" key="4">
    <source>
        <dbReference type="SAM" id="MobiDB-lite"/>
    </source>
</evidence>
<feature type="compositionally biased region" description="Basic residues" evidence="4">
    <location>
        <begin position="44"/>
        <end position="54"/>
    </location>
</feature>
<dbReference type="GO" id="GO:0008234">
    <property type="term" value="F:cysteine-type peptidase activity"/>
    <property type="evidence" value="ECO:0007669"/>
    <property type="project" value="InterPro"/>
</dbReference>
<keyword evidence="2" id="KW-0645">Protease</keyword>
<dbReference type="InterPro" id="IPR003653">
    <property type="entry name" value="Peptidase_C48_C"/>
</dbReference>
<dbReference type="EMBL" id="MLFT02000001">
    <property type="protein sequence ID" value="PHT58872.1"/>
    <property type="molecule type" value="Genomic_DNA"/>
</dbReference>
<dbReference type="Gene3D" id="3.40.395.10">
    <property type="entry name" value="Adenoviral Proteinase, Chain A"/>
    <property type="match status" value="1"/>
</dbReference>
<evidence type="ECO:0000313" key="7">
    <source>
        <dbReference type="Proteomes" id="UP000224567"/>
    </source>
</evidence>
<sequence length="339" mass="38507">MDEVGKNYCGMPVCFGWKEFAIVTELKYYPPSPSQVIPTLTQKKAPRTPKKGKGKSSDREDLVSIVGPSFKNKNLIESLKVYIPINCGDKFHWVLAIVILKERRIRVYDSMSRKRHFEPSSEIQKLVKILSTYLDMSGFWDQKVRTDWSTIEEYWDKIGNPFNVQYVERIANKPLVSLPNDGLDTRLLHKRYDALLWKYGEAKAQKLYTSDTKDPRPLKPNSVIPVKNQFRVFQLGVGASTEQGQGWRLLIREAESLGVIPKLQNCVASTGCRGHPSGKVGHPSDRLDYYIALGLTSCEGHPSDRLDQRGLYPWHGIDTLLAAVIGWTLLVEIRGMSVK</sequence>
<dbReference type="Pfam" id="PF02902">
    <property type="entry name" value="Peptidase_C48"/>
    <property type="match status" value="1"/>
</dbReference>
<accession>A0A2G2XN07</accession>
<keyword evidence="7" id="KW-1185">Reference proteome</keyword>
<proteinExistence type="inferred from homology"/>
<evidence type="ECO:0000313" key="6">
    <source>
        <dbReference type="EMBL" id="PHT58872.1"/>
    </source>
</evidence>
<reference evidence="7" key="2">
    <citation type="journal article" date="2017" name="J. Anim. Genet.">
        <title>Multiple reference genome sequences of hot pepper reveal the massive evolution of plant disease resistance genes by retroduplication.</title>
        <authorList>
            <person name="Kim S."/>
            <person name="Park J."/>
            <person name="Yeom S.-I."/>
            <person name="Kim Y.-M."/>
            <person name="Seo E."/>
            <person name="Kim K.-T."/>
            <person name="Kim M.-S."/>
            <person name="Lee J.M."/>
            <person name="Cheong K."/>
            <person name="Shin H.-S."/>
            <person name="Kim S.-B."/>
            <person name="Han K."/>
            <person name="Lee J."/>
            <person name="Park M."/>
            <person name="Lee H.-A."/>
            <person name="Lee H.-Y."/>
            <person name="Lee Y."/>
            <person name="Oh S."/>
            <person name="Lee J.H."/>
            <person name="Choi E."/>
            <person name="Choi E."/>
            <person name="Lee S.E."/>
            <person name="Jeon J."/>
            <person name="Kim H."/>
            <person name="Choi G."/>
            <person name="Song H."/>
            <person name="Lee J."/>
            <person name="Lee S.-C."/>
            <person name="Kwon J.-K."/>
            <person name="Lee H.-Y."/>
            <person name="Koo N."/>
            <person name="Hong Y."/>
            <person name="Kim R.W."/>
            <person name="Kang W.-H."/>
            <person name="Huh J.H."/>
            <person name="Kang B.-C."/>
            <person name="Yang T.-J."/>
            <person name="Lee Y.-H."/>
            <person name="Bennetzen J.L."/>
            <person name="Choi D."/>
        </authorList>
    </citation>
    <scope>NUCLEOTIDE SEQUENCE [LARGE SCALE GENOMIC DNA]</scope>
    <source>
        <strain evidence="7">cv. PBC81</strain>
    </source>
</reference>
<comment type="caution">
    <text evidence="6">The sequence shown here is derived from an EMBL/GenBank/DDBJ whole genome shotgun (WGS) entry which is preliminary data.</text>
</comment>
<comment type="similarity">
    <text evidence="1">Belongs to the peptidase C48 family.</text>
</comment>
<protein>
    <recommendedName>
        <fullName evidence="5">Ubiquitin-like protease family profile domain-containing protein</fullName>
    </recommendedName>
</protein>
<evidence type="ECO:0000256" key="3">
    <source>
        <dbReference type="ARBA" id="ARBA00022801"/>
    </source>
</evidence>
<dbReference type="AlphaFoldDB" id="A0A2G2XN07"/>
<evidence type="ECO:0000256" key="2">
    <source>
        <dbReference type="ARBA" id="ARBA00022670"/>
    </source>
</evidence>
<reference evidence="6 7" key="1">
    <citation type="journal article" date="2017" name="Genome Biol.">
        <title>New reference genome sequences of hot pepper reveal the massive evolution of plant disease-resistance genes by retroduplication.</title>
        <authorList>
            <person name="Kim S."/>
            <person name="Park J."/>
            <person name="Yeom S.I."/>
            <person name="Kim Y.M."/>
            <person name="Seo E."/>
            <person name="Kim K.T."/>
            <person name="Kim M.S."/>
            <person name="Lee J.M."/>
            <person name="Cheong K."/>
            <person name="Shin H.S."/>
            <person name="Kim S.B."/>
            <person name="Han K."/>
            <person name="Lee J."/>
            <person name="Park M."/>
            <person name="Lee H.A."/>
            <person name="Lee H.Y."/>
            <person name="Lee Y."/>
            <person name="Oh S."/>
            <person name="Lee J.H."/>
            <person name="Choi E."/>
            <person name="Choi E."/>
            <person name="Lee S.E."/>
            <person name="Jeon J."/>
            <person name="Kim H."/>
            <person name="Choi G."/>
            <person name="Song H."/>
            <person name="Lee J."/>
            <person name="Lee S.C."/>
            <person name="Kwon J.K."/>
            <person name="Lee H.Y."/>
            <person name="Koo N."/>
            <person name="Hong Y."/>
            <person name="Kim R.W."/>
            <person name="Kang W.H."/>
            <person name="Huh J.H."/>
            <person name="Kang B.C."/>
            <person name="Yang T.J."/>
            <person name="Lee Y.H."/>
            <person name="Bennetzen J.L."/>
            <person name="Choi D."/>
        </authorList>
    </citation>
    <scope>NUCLEOTIDE SEQUENCE [LARGE SCALE GENOMIC DNA]</scope>
    <source>
        <strain evidence="7">cv. PBC81</strain>
    </source>
</reference>
<dbReference type="SUPFAM" id="SSF54001">
    <property type="entry name" value="Cysteine proteinases"/>
    <property type="match status" value="1"/>
</dbReference>
<evidence type="ECO:0000259" key="5">
    <source>
        <dbReference type="Pfam" id="PF02902"/>
    </source>
</evidence>
<dbReference type="PANTHER" id="PTHR31470:SF46">
    <property type="entry name" value="ULP1 PROTEASE FAMILY, C-TERMINAL CATALYTIC DOMAIN CONTAINING PROTEIN"/>
    <property type="match status" value="1"/>
</dbReference>
<feature type="region of interest" description="Disordered" evidence="4">
    <location>
        <begin position="35"/>
        <end position="60"/>
    </location>
</feature>
<dbReference type="OrthoDB" id="1930729at2759"/>
<keyword evidence="3" id="KW-0378">Hydrolase</keyword>
<organism evidence="6 7">
    <name type="scientific">Capsicum baccatum</name>
    <name type="common">Peruvian pepper</name>
    <dbReference type="NCBI Taxonomy" id="33114"/>
    <lineage>
        <taxon>Eukaryota</taxon>
        <taxon>Viridiplantae</taxon>
        <taxon>Streptophyta</taxon>
        <taxon>Embryophyta</taxon>
        <taxon>Tracheophyta</taxon>
        <taxon>Spermatophyta</taxon>
        <taxon>Magnoliopsida</taxon>
        <taxon>eudicotyledons</taxon>
        <taxon>Gunneridae</taxon>
        <taxon>Pentapetalae</taxon>
        <taxon>asterids</taxon>
        <taxon>lamiids</taxon>
        <taxon>Solanales</taxon>
        <taxon>Solanaceae</taxon>
        <taxon>Solanoideae</taxon>
        <taxon>Capsiceae</taxon>
        <taxon>Capsicum</taxon>
    </lineage>
</organism>
<dbReference type="Proteomes" id="UP000224567">
    <property type="component" value="Unassembled WGS sequence"/>
</dbReference>
<evidence type="ECO:0000256" key="1">
    <source>
        <dbReference type="ARBA" id="ARBA00005234"/>
    </source>
</evidence>
<dbReference type="PANTHER" id="PTHR31470">
    <property type="entry name" value="CYSTEINE PROTEINASES SUPERFAMILY PROTEIN-RELATED-RELATED"/>
    <property type="match status" value="1"/>
</dbReference>
<dbReference type="InterPro" id="IPR038765">
    <property type="entry name" value="Papain-like_cys_pep_sf"/>
</dbReference>
<name>A0A2G2XN07_CAPBA</name>